<protein>
    <recommendedName>
        <fullName evidence="1">NurA domain-containing protein</fullName>
    </recommendedName>
</protein>
<dbReference type="AlphaFoldDB" id="A0A401HC21"/>
<dbReference type="Pfam" id="PF09376">
    <property type="entry name" value="NurA"/>
    <property type="match status" value="1"/>
</dbReference>
<evidence type="ECO:0000313" key="2">
    <source>
        <dbReference type="EMBL" id="GBF09879.1"/>
    </source>
</evidence>
<gene>
    <name evidence="2" type="ORF">apy_16040</name>
</gene>
<proteinExistence type="predicted"/>
<accession>A0A401HC21</accession>
<dbReference type="InterPro" id="IPR018977">
    <property type="entry name" value="NurA_domain"/>
</dbReference>
<feature type="domain" description="NurA" evidence="1">
    <location>
        <begin position="69"/>
        <end position="358"/>
    </location>
</feature>
<comment type="caution">
    <text evidence="2">The sequence shown here is derived from an EMBL/GenBank/DDBJ whole genome shotgun (WGS) entry which is preliminary data.</text>
</comment>
<dbReference type="EMBL" id="BDMD01000141">
    <property type="protein sequence ID" value="GBF09879.1"/>
    <property type="molecule type" value="Genomic_DNA"/>
</dbReference>
<sequence length="394" mass="44312">MLAIEVVSEIASTVTGKLGEARLSNRPLSLEDLMIISEEGIEDVENVVIEEYYSYPLKTIKIKEAGSLGDVYAIDSSSRTVETPLHLILIGAVSLSSRLKRLEADYPSFEKPLVSLNIRPYLVLDRLNLASEPDPHLGDAYSDILRFSLENAMLSYLLERLIEDRYPEDYASAVIIDGPILNGSILAKLSTRIGDVWSELYRERQRIITSIEALGVPVIGYVKRIEASTLLSRANAYLELLEDCLGFAPRASDSAIIEAAVGYGCHKWRPGYALKSLLSRVVYGNGDEKLFEYLILPGGRYQLFSPKRRVYRIEYTRHSLRLLESYGLRPYHIVLSETLLRESLEPVTLARSDRRARSISMALKRIVLSGLKSKGARVSYSMLFEGGVWWRTVT</sequence>
<dbReference type="SMART" id="SM00933">
    <property type="entry name" value="NurA"/>
    <property type="match status" value="1"/>
</dbReference>
<evidence type="ECO:0000259" key="1">
    <source>
        <dbReference type="SMART" id="SM00933"/>
    </source>
</evidence>
<dbReference type="Proteomes" id="UP000291213">
    <property type="component" value="Unassembled WGS sequence"/>
</dbReference>
<name>A0A401HC21_AERPX</name>
<dbReference type="RefSeq" id="WP_131160779.1">
    <property type="nucleotide sequence ID" value="NZ_BDMD01000141.1"/>
</dbReference>
<organism evidence="2 3">
    <name type="scientific">Aeropyrum pernix</name>
    <dbReference type="NCBI Taxonomy" id="56636"/>
    <lineage>
        <taxon>Archaea</taxon>
        <taxon>Thermoproteota</taxon>
        <taxon>Thermoprotei</taxon>
        <taxon>Desulfurococcales</taxon>
        <taxon>Desulfurococcaceae</taxon>
        <taxon>Aeropyrum</taxon>
    </lineage>
</organism>
<reference evidence="2 3" key="1">
    <citation type="submission" date="2017-02" db="EMBL/GenBank/DDBJ databases">
        <title>isolation and characterization of a novel temperate virus Aeropyrum globular virus 1 infecting hyperthermophilic archaeon Aeropyrum.</title>
        <authorList>
            <person name="Yumiya M."/>
            <person name="Yoshida T."/>
            <person name="Sako Y."/>
        </authorList>
    </citation>
    <scope>NUCLEOTIDE SEQUENCE [LARGE SCALE GENOMIC DNA]</scope>
    <source>
        <strain evidence="2 3">YK1-12-2013</strain>
    </source>
</reference>
<dbReference type="OrthoDB" id="43793at2157"/>
<evidence type="ECO:0000313" key="3">
    <source>
        <dbReference type="Proteomes" id="UP000291213"/>
    </source>
</evidence>